<dbReference type="EMBL" id="CP012672">
    <property type="protein sequence ID" value="AUX33970.1"/>
    <property type="molecule type" value="Genomic_DNA"/>
</dbReference>
<evidence type="ECO:0000313" key="2">
    <source>
        <dbReference type="Proteomes" id="UP000295497"/>
    </source>
</evidence>
<organism evidence="1 2">
    <name type="scientific">Sorangium cellulosum</name>
    <name type="common">Polyangium cellulosum</name>
    <dbReference type="NCBI Taxonomy" id="56"/>
    <lineage>
        <taxon>Bacteria</taxon>
        <taxon>Pseudomonadati</taxon>
        <taxon>Myxococcota</taxon>
        <taxon>Polyangia</taxon>
        <taxon>Polyangiales</taxon>
        <taxon>Polyangiaceae</taxon>
        <taxon>Sorangium</taxon>
    </lineage>
</organism>
<accession>A0A4P2QUE2</accession>
<evidence type="ECO:0000313" key="1">
    <source>
        <dbReference type="EMBL" id="AUX33970.1"/>
    </source>
</evidence>
<gene>
    <name evidence="1" type="ORF">SOCE836_061380</name>
</gene>
<protein>
    <submittedName>
        <fullName evidence="1">Uncharacterized protein</fullName>
    </submittedName>
</protein>
<name>A0A4P2QUE2_SORCE</name>
<dbReference type="AlphaFoldDB" id="A0A4P2QUE2"/>
<proteinExistence type="predicted"/>
<reference evidence="1 2" key="1">
    <citation type="submission" date="2015-09" db="EMBL/GenBank/DDBJ databases">
        <title>Sorangium comparison.</title>
        <authorList>
            <person name="Zaburannyi N."/>
            <person name="Bunk B."/>
            <person name="Overmann J."/>
            <person name="Mueller R."/>
        </authorList>
    </citation>
    <scope>NUCLEOTIDE SEQUENCE [LARGE SCALE GENOMIC DNA]</scope>
    <source>
        <strain evidence="1 2">So ce836</strain>
    </source>
</reference>
<sequence>MAIDARQAISSEQVELGRASRLGHTGPAALVPLEDLCARVTGLRLGSSPDVERDCFRALASCAYPQGPGSNTPFVTAGSTRIVLHIAPRR</sequence>
<dbReference type="Proteomes" id="UP000295497">
    <property type="component" value="Chromosome"/>
</dbReference>